<dbReference type="AlphaFoldDB" id="A0A517U2I5"/>
<dbReference type="Gene3D" id="3.40.50.720">
    <property type="entry name" value="NAD(P)-binding Rossmann-like Domain"/>
    <property type="match status" value="1"/>
</dbReference>
<evidence type="ECO:0000313" key="3">
    <source>
        <dbReference type="EMBL" id="QDT74820.1"/>
    </source>
</evidence>
<reference evidence="3 4" key="1">
    <citation type="submission" date="2019-02" db="EMBL/GenBank/DDBJ databases">
        <title>Deep-cultivation of Planctomycetes and their phenomic and genomic characterization uncovers novel biology.</title>
        <authorList>
            <person name="Wiegand S."/>
            <person name="Jogler M."/>
            <person name="Boedeker C."/>
            <person name="Pinto D."/>
            <person name="Vollmers J."/>
            <person name="Rivas-Marin E."/>
            <person name="Kohn T."/>
            <person name="Peeters S.H."/>
            <person name="Heuer A."/>
            <person name="Rast P."/>
            <person name="Oberbeckmann S."/>
            <person name="Bunk B."/>
            <person name="Jeske O."/>
            <person name="Meyerdierks A."/>
            <person name="Storesund J.E."/>
            <person name="Kallscheuer N."/>
            <person name="Luecker S."/>
            <person name="Lage O.M."/>
            <person name="Pohl T."/>
            <person name="Merkel B.J."/>
            <person name="Hornburger P."/>
            <person name="Mueller R.-W."/>
            <person name="Bruemmer F."/>
            <person name="Labrenz M."/>
            <person name="Spormann A.M."/>
            <person name="Op den Camp H."/>
            <person name="Overmann J."/>
            <person name="Amann R."/>
            <person name="Jetten M.S.M."/>
            <person name="Mascher T."/>
            <person name="Medema M.H."/>
            <person name="Devos D.P."/>
            <person name="Kaster A.-K."/>
            <person name="Ovreas L."/>
            <person name="Rohde M."/>
            <person name="Galperin M.Y."/>
            <person name="Jogler C."/>
        </authorList>
    </citation>
    <scope>NUCLEOTIDE SEQUENCE [LARGE SCALE GENOMIC DNA]</scope>
    <source>
        <strain evidence="3 4">I41</strain>
    </source>
</reference>
<evidence type="ECO:0000259" key="2">
    <source>
        <dbReference type="Pfam" id="PF19051"/>
    </source>
</evidence>
<keyword evidence="4" id="KW-1185">Reference proteome</keyword>
<dbReference type="SUPFAM" id="SSF51735">
    <property type="entry name" value="NAD(P)-binding Rossmann-fold domains"/>
    <property type="match status" value="1"/>
</dbReference>
<dbReference type="Gene3D" id="3.30.360.10">
    <property type="entry name" value="Dihydrodipicolinate Reductase, domain 2"/>
    <property type="match status" value="1"/>
</dbReference>
<dbReference type="RefSeq" id="WP_145434545.1">
    <property type="nucleotide sequence ID" value="NZ_CP036339.1"/>
</dbReference>
<dbReference type="OrthoDB" id="9788246at2"/>
<organism evidence="3 4">
    <name type="scientific">Lacipirellula limnantheis</name>
    <dbReference type="NCBI Taxonomy" id="2528024"/>
    <lineage>
        <taxon>Bacteria</taxon>
        <taxon>Pseudomonadati</taxon>
        <taxon>Planctomycetota</taxon>
        <taxon>Planctomycetia</taxon>
        <taxon>Pirellulales</taxon>
        <taxon>Lacipirellulaceae</taxon>
        <taxon>Lacipirellula</taxon>
    </lineage>
</organism>
<feature type="domain" description="Gfo/Idh/MocA-like oxidoreductase bacterial type C-terminal" evidence="2">
    <location>
        <begin position="214"/>
        <end position="455"/>
    </location>
</feature>
<dbReference type="Pfam" id="PF01408">
    <property type="entry name" value="GFO_IDH_MocA"/>
    <property type="match status" value="1"/>
</dbReference>
<dbReference type="PANTHER" id="PTHR43818">
    <property type="entry name" value="BCDNA.GH03377"/>
    <property type="match status" value="1"/>
</dbReference>
<dbReference type="EMBL" id="CP036339">
    <property type="protein sequence ID" value="QDT74820.1"/>
    <property type="molecule type" value="Genomic_DNA"/>
</dbReference>
<gene>
    <name evidence="3" type="primary">iolG_5</name>
    <name evidence="3" type="ORF">I41_40230</name>
</gene>
<dbReference type="GO" id="GO:0050112">
    <property type="term" value="F:inositol 2-dehydrogenase (NAD+) activity"/>
    <property type="evidence" value="ECO:0007669"/>
    <property type="project" value="UniProtKB-EC"/>
</dbReference>
<dbReference type="InterPro" id="IPR050463">
    <property type="entry name" value="Gfo/Idh/MocA_oxidrdct_glycsds"/>
</dbReference>
<accession>A0A517U2I5</accession>
<proteinExistence type="predicted"/>
<evidence type="ECO:0000259" key="1">
    <source>
        <dbReference type="Pfam" id="PF01408"/>
    </source>
</evidence>
<dbReference type="InterPro" id="IPR043906">
    <property type="entry name" value="Gfo/Idh/MocA_OxRdtase_bact_C"/>
</dbReference>
<sequence>MKSTVLTRRGALKCSLAWAGAAVWTHRAPRALGFTNANARPRVAAIGTGSRWCQRATGIDGPHGSAPSFVPFGDYVAVCDVDADRLGLAVDVVQEWTGKAPDAYGDYRRVIDRNDVDVVQISTPDHWHAKIAIEAMLAGKDVYCEKPMTLTIDEGRLMCEVCRKTGRVVQIGTQQRSDESFLTALAIIRDGRIGTIKKATCAIGGGPTSPVIPQVAAPKNLDWNQWLGPAPDAGYRYLAGDNGETQSWSRCHYEFRWWYEYSGGKLTDWGAHHVDIATWAMEKGATGPTLIEPLAVKHPVPFSAGFPTDDTQYNTATEFLIKATFADGMELEIRHDGDNGILFEGTEGRLFVNRGKVAGAAVDDLANRPLPDGALRAVYKGKEPTDHFRNFFDAVVDRSEPISDVHSHHRALTTCHLAGIAARLGRTIRWSPTAEKIVDDPQAQSFVSRAPRNGFETEV</sequence>
<feature type="domain" description="Gfo/Idh/MocA-like oxidoreductase N-terminal" evidence="1">
    <location>
        <begin position="74"/>
        <end position="172"/>
    </location>
</feature>
<dbReference type="EC" id="1.1.1.18" evidence="3"/>
<dbReference type="KEGG" id="llh:I41_40230"/>
<name>A0A517U2I5_9BACT</name>
<dbReference type="PANTHER" id="PTHR43818:SF5">
    <property type="entry name" value="OXIDOREDUCTASE FAMILY PROTEIN"/>
    <property type="match status" value="1"/>
</dbReference>
<keyword evidence="3" id="KW-0560">Oxidoreductase</keyword>
<dbReference type="InterPro" id="IPR000683">
    <property type="entry name" value="Gfo/Idh/MocA-like_OxRdtase_N"/>
</dbReference>
<evidence type="ECO:0000313" key="4">
    <source>
        <dbReference type="Proteomes" id="UP000317909"/>
    </source>
</evidence>
<dbReference type="GO" id="GO:0000166">
    <property type="term" value="F:nucleotide binding"/>
    <property type="evidence" value="ECO:0007669"/>
    <property type="project" value="InterPro"/>
</dbReference>
<dbReference type="SUPFAM" id="SSF55347">
    <property type="entry name" value="Glyceraldehyde-3-phosphate dehydrogenase-like, C-terminal domain"/>
    <property type="match status" value="1"/>
</dbReference>
<dbReference type="Pfam" id="PF19051">
    <property type="entry name" value="GFO_IDH_MocA_C2"/>
    <property type="match status" value="1"/>
</dbReference>
<dbReference type="Proteomes" id="UP000317909">
    <property type="component" value="Chromosome"/>
</dbReference>
<protein>
    <submittedName>
        <fullName evidence="3">Inositol 2-dehydrogenase</fullName>
        <ecNumber evidence="3">1.1.1.18</ecNumber>
    </submittedName>
</protein>
<dbReference type="InterPro" id="IPR036291">
    <property type="entry name" value="NAD(P)-bd_dom_sf"/>
</dbReference>